<feature type="region of interest" description="Disordered" evidence="1">
    <location>
        <begin position="134"/>
        <end position="185"/>
    </location>
</feature>
<accession>A0A388LPF7</accession>
<dbReference type="Gramene" id="GBG84161">
    <property type="protein sequence ID" value="GBG84161"/>
    <property type="gene ID" value="CBR_g38135"/>
</dbReference>
<gene>
    <name evidence="2" type="ORF">CBR_g38135</name>
</gene>
<comment type="caution">
    <text evidence="2">The sequence shown here is derived from an EMBL/GenBank/DDBJ whole genome shotgun (WGS) entry which is preliminary data.</text>
</comment>
<organism evidence="2 3">
    <name type="scientific">Chara braunii</name>
    <name type="common">Braun's stonewort</name>
    <dbReference type="NCBI Taxonomy" id="69332"/>
    <lineage>
        <taxon>Eukaryota</taxon>
        <taxon>Viridiplantae</taxon>
        <taxon>Streptophyta</taxon>
        <taxon>Charophyceae</taxon>
        <taxon>Charales</taxon>
        <taxon>Characeae</taxon>
        <taxon>Chara</taxon>
    </lineage>
</organism>
<dbReference type="Proteomes" id="UP000265515">
    <property type="component" value="Unassembled WGS sequence"/>
</dbReference>
<evidence type="ECO:0000256" key="1">
    <source>
        <dbReference type="SAM" id="MobiDB-lite"/>
    </source>
</evidence>
<reference evidence="2 3" key="1">
    <citation type="journal article" date="2018" name="Cell">
        <title>The Chara Genome: Secondary Complexity and Implications for Plant Terrestrialization.</title>
        <authorList>
            <person name="Nishiyama T."/>
            <person name="Sakayama H."/>
            <person name="Vries J.D."/>
            <person name="Buschmann H."/>
            <person name="Saint-Marcoux D."/>
            <person name="Ullrich K.K."/>
            <person name="Haas F.B."/>
            <person name="Vanderstraeten L."/>
            <person name="Becker D."/>
            <person name="Lang D."/>
            <person name="Vosolsobe S."/>
            <person name="Rombauts S."/>
            <person name="Wilhelmsson P.K.I."/>
            <person name="Janitza P."/>
            <person name="Kern R."/>
            <person name="Heyl A."/>
            <person name="Rumpler F."/>
            <person name="Villalobos L.I.A.C."/>
            <person name="Clay J.M."/>
            <person name="Skokan R."/>
            <person name="Toyoda A."/>
            <person name="Suzuki Y."/>
            <person name="Kagoshima H."/>
            <person name="Schijlen E."/>
            <person name="Tajeshwar N."/>
            <person name="Catarino B."/>
            <person name="Hetherington A.J."/>
            <person name="Saltykova A."/>
            <person name="Bonnot C."/>
            <person name="Breuninger H."/>
            <person name="Symeonidi A."/>
            <person name="Radhakrishnan G.V."/>
            <person name="Van Nieuwerburgh F."/>
            <person name="Deforce D."/>
            <person name="Chang C."/>
            <person name="Karol K.G."/>
            <person name="Hedrich R."/>
            <person name="Ulvskov P."/>
            <person name="Glockner G."/>
            <person name="Delwiche C.F."/>
            <person name="Petrasek J."/>
            <person name="Van de Peer Y."/>
            <person name="Friml J."/>
            <person name="Beilby M."/>
            <person name="Dolan L."/>
            <person name="Kohara Y."/>
            <person name="Sugano S."/>
            <person name="Fujiyama A."/>
            <person name="Delaux P.-M."/>
            <person name="Quint M."/>
            <person name="TheiBen G."/>
            <person name="Hagemann M."/>
            <person name="Harholt J."/>
            <person name="Dunand C."/>
            <person name="Zachgo S."/>
            <person name="Langdale J."/>
            <person name="Maumus F."/>
            <person name="Straeten D.V.D."/>
            <person name="Gould S.B."/>
            <person name="Rensing S.A."/>
        </authorList>
    </citation>
    <scope>NUCLEOTIDE SEQUENCE [LARGE SCALE GENOMIC DNA]</scope>
    <source>
        <strain evidence="2 3">S276</strain>
    </source>
</reference>
<dbReference type="AlphaFoldDB" id="A0A388LPF7"/>
<name>A0A388LPF7_CHABU</name>
<feature type="compositionally biased region" description="Basic and acidic residues" evidence="1">
    <location>
        <begin position="174"/>
        <end position="185"/>
    </location>
</feature>
<sequence>MGMADGGNSSTSTQGTAGHIGVTVHTQAVPGGGTVPSAAAQVAVRGGGTVPSAALAMPPAQVAVPGSSTVPSAASAMPPAQVHVDDDSRSAGWGSNAVAPDQLNGGWGVVASQGPIGWAEIAATYSHFDSWSNPPPPNWYLMSPPTSDEDAGNDNEDDDEAGSDGDEDNDEAGSDGHDKAGSFFF</sequence>
<evidence type="ECO:0000313" key="2">
    <source>
        <dbReference type="EMBL" id="GBG84161.1"/>
    </source>
</evidence>
<proteinExistence type="predicted"/>
<dbReference type="EMBL" id="BFEA01000465">
    <property type="protein sequence ID" value="GBG84161.1"/>
    <property type="molecule type" value="Genomic_DNA"/>
</dbReference>
<feature type="compositionally biased region" description="Acidic residues" evidence="1">
    <location>
        <begin position="147"/>
        <end position="173"/>
    </location>
</feature>
<protein>
    <submittedName>
        <fullName evidence="2">Uncharacterized protein</fullName>
    </submittedName>
</protein>
<keyword evidence="3" id="KW-1185">Reference proteome</keyword>
<evidence type="ECO:0000313" key="3">
    <source>
        <dbReference type="Proteomes" id="UP000265515"/>
    </source>
</evidence>